<dbReference type="Proteomes" id="UP001597024">
    <property type="component" value="Unassembled WGS sequence"/>
</dbReference>
<dbReference type="PROSITE" id="PS50231">
    <property type="entry name" value="RICIN_B_LECTIN"/>
    <property type="match status" value="2"/>
</dbReference>
<protein>
    <submittedName>
        <fullName evidence="3">Ricin-type beta-trefoil lectin domain protein</fullName>
    </submittedName>
</protein>
<evidence type="ECO:0000313" key="4">
    <source>
        <dbReference type="Proteomes" id="UP001597024"/>
    </source>
</evidence>
<feature type="domain" description="Ricin B lectin" evidence="2">
    <location>
        <begin position="191"/>
        <end position="325"/>
    </location>
</feature>
<proteinExistence type="predicted"/>
<comment type="caution">
    <text evidence="3">The sequence shown here is derived from an EMBL/GenBank/DDBJ whole genome shotgun (WGS) entry which is preliminary data.</text>
</comment>
<dbReference type="InterPro" id="IPR000772">
    <property type="entry name" value="Ricin_B_lectin"/>
</dbReference>
<feature type="signal peptide" evidence="1">
    <location>
        <begin position="1"/>
        <end position="27"/>
    </location>
</feature>
<dbReference type="EMBL" id="JBHTHX010000620">
    <property type="protein sequence ID" value="MFD0886477.1"/>
    <property type="molecule type" value="Genomic_DNA"/>
</dbReference>
<accession>A0ABW3DUQ5</accession>
<dbReference type="SUPFAM" id="SSF50370">
    <property type="entry name" value="Ricin B-like lectins"/>
    <property type="match status" value="2"/>
</dbReference>
<dbReference type="InterPro" id="IPR035992">
    <property type="entry name" value="Ricin_B-like_lectins"/>
</dbReference>
<name>A0ABW3DUQ5_9ACTN</name>
<reference evidence="4" key="1">
    <citation type="journal article" date="2019" name="Int. J. Syst. Evol. Microbiol.">
        <title>The Global Catalogue of Microorganisms (GCM) 10K type strain sequencing project: providing services to taxonomists for standard genome sequencing and annotation.</title>
        <authorList>
            <consortium name="The Broad Institute Genomics Platform"/>
            <consortium name="The Broad Institute Genome Sequencing Center for Infectious Disease"/>
            <person name="Wu L."/>
            <person name="Ma J."/>
        </authorList>
    </citation>
    <scope>NUCLEOTIDE SEQUENCE [LARGE SCALE GENOMIC DNA]</scope>
    <source>
        <strain evidence="4">CCUG 62974</strain>
    </source>
</reference>
<gene>
    <name evidence="3" type="ORF">ACFQ08_18185</name>
</gene>
<evidence type="ECO:0000256" key="1">
    <source>
        <dbReference type="SAM" id="SignalP"/>
    </source>
</evidence>
<dbReference type="SMART" id="SM00458">
    <property type="entry name" value="RICIN"/>
    <property type="match status" value="2"/>
</dbReference>
<keyword evidence="4" id="KW-1185">Reference proteome</keyword>
<dbReference type="Gene3D" id="2.80.10.50">
    <property type="match status" value="2"/>
</dbReference>
<feature type="domain" description="Ricin B lectin" evidence="2">
    <location>
        <begin position="336"/>
        <end position="459"/>
    </location>
</feature>
<organism evidence="3 4">
    <name type="scientific">Streptosporangium algeriense</name>
    <dbReference type="NCBI Taxonomy" id="1682748"/>
    <lineage>
        <taxon>Bacteria</taxon>
        <taxon>Bacillati</taxon>
        <taxon>Actinomycetota</taxon>
        <taxon>Actinomycetes</taxon>
        <taxon>Streptosporangiales</taxon>
        <taxon>Streptosporangiaceae</taxon>
        <taxon>Streptosporangium</taxon>
    </lineage>
</organism>
<dbReference type="Pfam" id="PF00652">
    <property type="entry name" value="Ricin_B_lectin"/>
    <property type="match status" value="1"/>
</dbReference>
<sequence>MFSHLKRLVTACLAIGTLVFTALPASADVPTPILRNYTPSGWCDLPPATGGGDCYTELMKSILTLVSGWRGASLKQQQENERFTQSVVDYAMDAFPGYNVMVFKYKGTDSWEVPWFRNDYKADMTEVLMDVDYELVHDPKGWTSRDWFRIWIFRGASTFVNKGDGGYMNWAFGGAFDRSGGNVTFSARRSNSITKQLASDADRISCLETSNHAVQLGTCKAGGSGQKWTYNGIRVVGPDNHCLSSTELAVGARLITAPCDGRDPRQRWYHNVSGTLRNIGSPLDHSKDLCVDIPGGTTKPGKKLHLWGCGSAKDRDKANQDFSWYDYTSAPGPTNGSYFLLASNGLGVAANGTASGSQVISAIHGLPNSKWSIEQLASGRNQWKIVNAEGLALSRRADYTAEARTWTGARDQKWEIIDKGDNQWIVRLDADNCLTHDSDFKPIGVWTCEDSYDEVWRALYAGK</sequence>
<keyword evidence="1" id="KW-0732">Signal</keyword>
<evidence type="ECO:0000259" key="2">
    <source>
        <dbReference type="SMART" id="SM00458"/>
    </source>
</evidence>
<evidence type="ECO:0000313" key="3">
    <source>
        <dbReference type="EMBL" id="MFD0886477.1"/>
    </source>
</evidence>
<feature type="chain" id="PRO_5047226458" evidence="1">
    <location>
        <begin position="28"/>
        <end position="463"/>
    </location>
</feature>